<dbReference type="RefSeq" id="WP_347937751.1">
    <property type="nucleotide sequence ID" value="NZ_CP158160.1"/>
</dbReference>
<reference evidence="1 2" key="1">
    <citation type="submission" date="2024-05" db="EMBL/GenBank/DDBJ databases">
        <authorList>
            <person name="De Oliveira J.P."/>
            <person name="Noriler S.A."/>
            <person name="De Oliveira A.G."/>
            <person name="Sipoli D.S."/>
        </authorList>
    </citation>
    <scope>NUCLEOTIDE SEQUENCE [LARGE SCALE GENOMIC DNA]</scope>
    <source>
        <strain evidence="1 2">LABIM192</strain>
    </source>
</reference>
<name>A0ABV0IN66_9NEIS</name>
<keyword evidence="2" id="KW-1185">Reference proteome</keyword>
<accession>A0ABV0IN66</accession>
<dbReference type="EMBL" id="JBDXMI010000001">
    <property type="protein sequence ID" value="MEO9382695.1"/>
    <property type="molecule type" value="Genomic_DNA"/>
</dbReference>
<dbReference type="Proteomes" id="UP001462502">
    <property type="component" value="Unassembled WGS sequence"/>
</dbReference>
<comment type="caution">
    <text evidence="1">The sequence shown here is derived from an EMBL/GenBank/DDBJ whole genome shotgun (WGS) entry which is preliminary data.</text>
</comment>
<organism evidence="1 2">
    <name type="scientific">Chromobacterium phragmitis</name>
    <dbReference type="NCBI Taxonomy" id="2202141"/>
    <lineage>
        <taxon>Bacteria</taxon>
        <taxon>Pseudomonadati</taxon>
        <taxon>Pseudomonadota</taxon>
        <taxon>Betaproteobacteria</taxon>
        <taxon>Neisseriales</taxon>
        <taxon>Chromobacteriaceae</taxon>
        <taxon>Chromobacterium</taxon>
    </lineage>
</organism>
<evidence type="ECO:0000313" key="1">
    <source>
        <dbReference type="EMBL" id="MEO9382695.1"/>
    </source>
</evidence>
<protein>
    <submittedName>
        <fullName evidence="1">Uncharacterized protein</fullName>
    </submittedName>
</protein>
<proteinExistence type="predicted"/>
<evidence type="ECO:0000313" key="2">
    <source>
        <dbReference type="Proteomes" id="UP001462502"/>
    </source>
</evidence>
<sequence>MLLTDMVLLLENEVAGQRYTDPLLSLAAAGWSEAPARPAIIAALLSLPAVVADGNVGFYDFP</sequence>
<gene>
    <name evidence="1" type="ORF">ABI908_01015</name>
</gene>